<evidence type="ECO:0000256" key="5">
    <source>
        <dbReference type="ARBA" id="ARBA00023136"/>
    </source>
</evidence>
<feature type="transmembrane region" description="Helical" evidence="6">
    <location>
        <begin position="447"/>
        <end position="465"/>
    </location>
</feature>
<keyword evidence="5 6" id="KW-0472">Membrane</keyword>
<dbReference type="AlphaFoldDB" id="A0AAW1RGU9"/>
<evidence type="ECO:0000313" key="8">
    <source>
        <dbReference type="Proteomes" id="UP001445335"/>
    </source>
</evidence>
<feature type="transmembrane region" description="Helical" evidence="6">
    <location>
        <begin position="38"/>
        <end position="55"/>
    </location>
</feature>
<dbReference type="GO" id="GO:0016020">
    <property type="term" value="C:membrane"/>
    <property type="evidence" value="ECO:0007669"/>
    <property type="project" value="UniProtKB-SubCell"/>
</dbReference>
<feature type="transmembrane region" description="Helical" evidence="6">
    <location>
        <begin position="356"/>
        <end position="374"/>
    </location>
</feature>
<feature type="transmembrane region" description="Helical" evidence="6">
    <location>
        <begin position="418"/>
        <end position="435"/>
    </location>
</feature>
<evidence type="ECO:0000256" key="1">
    <source>
        <dbReference type="ARBA" id="ARBA00004141"/>
    </source>
</evidence>
<dbReference type="Proteomes" id="UP001445335">
    <property type="component" value="Unassembled WGS sequence"/>
</dbReference>
<dbReference type="Gene3D" id="1.20.1250.20">
    <property type="entry name" value="MFS general substrate transporter like domains"/>
    <property type="match status" value="2"/>
</dbReference>
<evidence type="ECO:0000256" key="3">
    <source>
        <dbReference type="ARBA" id="ARBA00022692"/>
    </source>
</evidence>
<feature type="transmembrane region" description="Helical" evidence="6">
    <location>
        <begin position="380"/>
        <end position="397"/>
    </location>
</feature>
<feature type="transmembrane region" description="Helical" evidence="6">
    <location>
        <begin position="108"/>
        <end position="136"/>
    </location>
</feature>
<dbReference type="PANTHER" id="PTHR43791">
    <property type="entry name" value="PERMEASE-RELATED"/>
    <property type="match status" value="1"/>
</dbReference>
<proteinExistence type="predicted"/>
<evidence type="ECO:0000256" key="2">
    <source>
        <dbReference type="ARBA" id="ARBA00022448"/>
    </source>
</evidence>
<protein>
    <submittedName>
        <fullName evidence="7">Uncharacterized protein</fullName>
    </submittedName>
</protein>
<comment type="caution">
    <text evidence="7">The sequence shown here is derived from an EMBL/GenBank/DDBJ whole genome shotgun (WGS) entry which is preliminary data.</text>
</comment>
<comment type="subcellular location">
    <subcellularLocation>
        <location evidence="1">Membrane</location>
        <topology evidence="1">Multi-pass membrane protein</topology>
    </subcellularLocation>
</comment>
<gene>
    <name evidence="7" type="ORF">WJX81_005015</name>
</gene>
<keyword evidence="4 6" id="KW-1133">Transmembrane helix</keyword>
<dbReference type="Pfam" id="PF07690">
    <property type="entry name" value="MFS_1"/>
    <property type="match status" value="1"/>
</dbReference>
<feature type="transmembrane region" description="Helical" evidence="6">
    <location>
        <begin position="283"/>
        <end position="306"/>
    </location>
</feature>
<organism evidence="7 8">
    <name type="scientific">Elliptochloris bilobata</name>
    <dbReference type="NCBI Taxonomy" id="381761"/>
    <lineage>
        <taxon>Eukaryota</taxon>
        <taxon>Viridiplantae</taxon>
        <taxon>Chlorophyta</taxon>
        <taxon>core chlorophytes</taxon>
        <taxon>Trebouxiophyceae</taxon>
        <taxon>Trebouxiophyceae incertae sedis</taxon>
        <taxon>Elliptochloris clade</taxon>
        <taxon>Elliptochloris</taxon>
    </lineage>
</organism>
<evidence type="ECO:0000313" key="7">
    <source>
        <dbReference type="EMBL" id="KAK9832829.1"/>
    </source>
</evidence>
<accession>A0AAW1RGU9</accession>
<dbReference type="InterPro" id="IPR036259">
    <property type="entry name" value="MFS_trans_sf"/>
</dbReference>
<feature type="transmembrane region" description="Helical" evidence="6">
    <location>
        <begin position="75"/>
        <end position="101"/>
    </location>
</feature>
<sequence length="513" mass="55526">MSTARLNEPSKSSMESGELKRAAGGTVPVDTKVVINKTYKAIIPFLFLTVLWTYLDRFNLAFSALSFKQYLHLDNAQYGLGSGVFFLGYVVTMLPANLLILKIGAPNLLALIIVCWGTAGAATGALYATVSVWWLLLACLLLSWDLSAGADSSTSENYAAAVRNVWQFYLARFCLGLAEGGTFPGTFYHASLFFTTKELTLGYSAVVGALAAAALLQMDGVAGMPGWQWLFIIEGLLTIPTERDWLQQRQDNIHIGAVAKSEGRGTTIVGAHPLRPGLIDWRLWYLGVVWFLVETTIFGVLFWAPLLLDAMLSNNFSGTNPKAATPAHQSNAELVTIVMITIAWSSKKHKERHLHGGIPVFISGVAFLVMPIVLEKGGPIPGIIMLIIAGCGAWSLWGPIWSWPATFLLGRARASGSALFNTLGVFGGFVGPYLIGALSNHGSFTRPMYVLGCFNVVAALMMFVFRAPDWVDEGIDDYAEDHSHVGDRSHTPLRAEVANGNTADGAVPIAIKH</sequence>
<dbReference type="GO" id="GO:0022857">
    <property type="term" value="F:transmembrane transporter activity"/>
    <property type="evidence" value="ECO:0007669"/>
    <property type="project" value="InterPro"/>
</dbReference>
<evidence type="ECO:0000256" key="6">
    <source>
        <dbReference type="SAM" id="Phobius"/>
    </source>
</evidence>
<name>A0AAW1RGU9_9CHLO</name>
<dbReference type="PANTHER" id="PTHR43791:SF36">
    <property type="entry name" value="TRANSPORTER, PUTATIVE (AFU_ORTHOLOGUE AFUA_6G08340)-RELATED"/>
    <property type="match status" value="1"/>
</dbReference>
<feature type="transmembrane region" description="Helical" evidence="6">
    <location>
        <begin position="201"/>
        <end position="218"/>
    </location>
</feature>
<dbReference type="InterPro" id="IPR011701">
    <property type="entry name" value="MFS"/>
</dbReference>
<dbReference type="EMBL" id="JALJOU010000038">
    <property type="protein sequence ID" value="KAK9832829.1"/>
    <property type="molecule type" value="Genomic_DNA"/>
</dbReference>
<dbReference type="SUPFAM" id="SSF103473">
    <property type="entry name" value="MFS general substrate transporter"/>
    <property type="match status" value="2"/>
</dbReference>
<keyword evidence="3 6" id="KW-0812">Transmembrane</keyword>
<keyword evidence="2" id="KW-0813">Transport</keyword>
<keyword evidence="8" id="KW-1185">Reference proteome</keyword>
<reference evidence="7 8" key="1">
    <citation type="journal article" date="2024" name="Nat. Commun.">
        <title>Phylogenomics reveals the evolutionary origins of lichenization in chlorophyte algae.</title>
        <authorList>
            <person name="Puginier C."/>
            <person name="Libourel C."/>
            <person name="Otte J."/>
            <person name="Skaloud P."/>
            <person name="Haon M."/>
            <person name="Grisel S."/>
            <person name="Petersen M."/>
            <person name="Berrin J.G."/>
            <person name="Delaux P.M."/>
            <person name="Dal Grande F."/>
            <person name="Keller J."/>
        </authorList>
    </citation>
    <scope>NUCLEOTIDE SEQUENCE [LARGE SCALE GENOMIC DNA]</scope>
    <source>
        <strain evidence="7 8">SAG 245.80</strain>
    </source>
</reference>
<evidence type="ECO:0000256" key="4">
    <source>
        <dbReference type="ARBA" id="ARBA00022989"/>
    </source>
</evidence>